<organism evidence="18 19">
    <name type="scientific">Psychrobacter luti</name>
    <dbReference type="NCBI Taxonomy" id="198481"/>
    <lineage>
        <taxon>Bacteria</taxon>
        <taxon>Pseudomonadati</taxon>
        <taxon>Pseudomonadota</taxon>
        <taxon>Gammaproteobacteria</taxon>
        <taxon>Moraxellales</taxon>
        <taxon>Moraxellaceae</taxon>
        <taxon>Psychrobacter</taxon>
    </lineage>
</organism>
<evidence type="ECO:0000256" key="11">
    <source>
        <dbReference type="ARBA" id="ARBA00066701"/>
    </source>
</evidence>
<keyword evidence="3 14" id="KW-0349">Heme</keyword>
<feature type="domain" description="Cytochrome c" evidence="17">
    <location>
        <begin position="223"/>
        <end position="309"/>
    </location>
</feature>
<dbReference type="PANTHER" id="PTHR35008">
    <property type="entry name" value="BLL4482 PROTEIN-RELATED"/>
    <property type="match status" value="1"/>
</dbReference>
<dbReference type="GO" id="GO:0050338">
    <property type="term" value="F:thiosulfate dehydrogenase activity"/>
    <property type="evidence" value="ECO:0007669"/>
    <property type="project" value="UniProtKB-EC"/>
</dbReference>
<keyword evidence="9 14" id="KW-0408">Iron</keyword>
<dbReference type="GO" id="GO:0042597">
    <property type="term" value="C:periplasmic space"/>
    <property type="evidence" value="ECO:0007669"/>
    <property type="project" value="UniProtKB-SubCell"/>
</dbReference>
<keyword evidence="4 14" id="KW-0479">Metal-binding</keyword>
<dbReference type="EMBL" id="JACHXL010000008">
    <property type="protein sequence ID" value="MBB3107839.1"/>
    <property type="molecule type" value="Genomic_DNA"/>
</dbReference>
<accession>A0A839TFB9</accession>
<dbReference type="AlphaFoldDB" id="A0A839TFB9"/>
<comment type="catalytic activity">
    <reaction evidence="10">
        <text>2 thiosulfate + 2 Fe(III)-[cytochrome c] = tetrathionate + 2 Fe(II)-[cytochrome c] + 2 H(+)</text>
        <dbReference type="Rhea" id="RHEA:20549"/>
        <dbReference type="Rhea" id="RHEA-COMP:10350"/>
        <dbReference type="Rhea" id="RHEA-COMP:14399"/>
        <dbReference type="ChEBI" id="CHEBI:15226"/>
        <dbReference type="ChEBI" id="CHEBI:15378"/>
        <dbReference type="ChEBI" id="CHEBI:29033"/>
        <dbReference type="ChEBI" id="CHEBI:29034"/>
        <dbReference type="ChEBI" id="CHEBI:33542"/>
        <dbReference type="EC" id="1.8.2.2"/>
    </reaction>
</comment>
<dbReference type="GO" id="GO:0020037">
    <property type="term" value="F:heme binding"/>
    <property type="evidence" value="ECO:0007669"/>
    <property type="project" value="InterPro"/>
</dbReference>
<dbReference type="RefSeq" id="WP_183621284.1">
    <property type="nucleotide sequence ID" value="NZ_CAJHAH010000009.1"/>
</dbReference>
<dbReference type="Proteomes" id="UP000588111">
    <property type="component" value="Unassembled WGS sequence"/>
</dbReference>
<dbReference type="InterPro" id="IPR009056">
    <property type="entry name" value="Cyt_c-like_dom"/>
</dbReference>
<dbReference type="SUPFAM" id="SSF46626">
    <property type="entry name" value="Cytochrome c"/>
    <property type="match status" value="2"/>
</dbReference>
<dbReference type="GO" id="GO:0046872">
    <property type="term" value="F:metal ion binding"/>
    <property type="evidence" value="ECO:0007669"/>
    <property type="project" value="UniProtKB-KW"/>
</dbReference>
<evidence type="ECO:0000256" key="12">
    <source>
        <dbReference type="ARBA" id="ARBA00068324"/>
    </source>
</evidence>
<feature type="compositionally biased region" description="Gly residues" evidence="15">
    <location>
        <begin position="73"/>
        <end position="83"/>
    </location>
</feature>
<evidence type="ECO:0000313" key="18">
    <source>
        <dbReference type="EMBL" id="MBB3107839.1"/>
    </source>
</evidence>
<dbReference type="InterPro" id="IPR036909">
    <property type="entry name" value="Cyt_c-like_dom_sf"/>
</dbReference>
<feature type="compositionally biased region" description="Basic and acidic residues" evidence="15">
    <location>
        <begin position="314"/>
        <end position="331"/>
    </location>
</feature>
<keyword evidence="19" id="KW-1185">Reference proteome</keyword>
<dbReference type="Pfam" id="PF21342">
    <property type="entry name" value="SoxA-TsdA_cyt-c"/>
    <property type="match status" value="1"/>
</dbReference>
<dbReference type="InterPro" id="IPR051459">
    <property type="entry name" value="Cytochrome_c-type_DH"/>
</dbReference>
<evidence type="ECO:0000256" key="3">
    <source>
        <dbReference type="ARBA" id="ARBA00022617"/>
    </source>
</evidence>
<dbReference type="PANTHER" id="PTHR35008:SF9">
    <property type="entry name" value="CYTOCHROME C DOMAIN-CONTAINING PROTEIN"/>
    <property type="match status" value="1"/>
</dbReference>
<dbReference type="FunFam" id="1.10.760.10:FF:000039">
    <property type="entry name" value="Thiosulfate dehydrogenase"/>
    <property type="match status" value="1"/>
</dbReference>
<dbReference type="GO" id="GO:0009055">
    <property type="term" value="F:electron transfer activity"/>
    <property type="evidence" value="ECO:0007669"/>
    <property type="project" value="InterPro"/>
</dbReference>
<evidence type="ECO:0000256" key="4">
    <source>
        <dbReference type="ARBA" id="ARBA00022723"/>
    </source>
</evidence>
<proteinExistence type="predicted"/>
<protein>
    <recommendedName>
        <fullName evidence="12">Thiosulfate dehydrogenase</fullName>
        <ecNumber evidence="11">1.8.2.2</ecNumber>
    </recommendedName>
    <alternativeName>
        <fullName evidence="13">Tetrathionate synthase</fullName>
    </alternativeName>
</protein>
<feature type="domain" description="Cytochrome c" evidence="17">
    <location>
        <begin position="103"/>
        <end position="200"/>
    </location>
</feature>
<dbReference type="PROSITE" id="PS51257">
    <property type="entry name" value="PROKAR_LIPOPROTEIN"/>
    <property type="match status" value="1"/>
</dbReference>
<evidence type="ECO:0000256" key="7">
    <source>
        <dbReference type="ARBA" id="ARBA00022764"/>
    </source>
</evidence>
<evidence type="ECO:0000313" key="19">
    <source>
        <dbReference type="Proteomes" id="UP000588111"/>
    </source>
</evidence>
<dbReference type="Pfam" id="PF13442">
    <property type="entry name" value="Cytochrome_CBB3"/>
    <property type="match status" value="1"/>
</dbReference>
<evidence type="ECO:0000256" key="9">
    <source>
        <dbReference type="ARBA" id="ARBA00023004"/>
    </source>
</evidence>
<gene>
    <name evidence="18" type="ORF">FHS24_002373</name>
</gene>
<sequence>MINFPRAKPSSLLVATIFAISAVSMTGCSNSSETKAVDRLEEAEALARVKALEARAETLKGNMPAASDMSASAGGGDAAGAAGGKPAINMPDESTIPDDERGAAIRRGLQIVNHTYKEMPNNVGNQLNCTSCHLGNGSEAFAAPWNGLPGIFPIYRSRGGRINSLQERVNGCFERSMNGTALDLGSDDMNAIISYMTWLSQDMPVGVSPEGRGFVKVNKELEPNPETGEKLFAEKCSVCHGDNGEGQYNDDGTYIYPAVAGDKSFNDGAGMARTYTAAAFIKGKMPFGQGNTLSDQEAVDIAAYFTHLPRPVKANKDKDWPNGDAPKDVRR</sequence>
<evidence type="ECO:0000256" key="15">
    <source>
        <dbReference type="SAM" id="MobiDB-lite"/>
    </source>
</evidence>
<evidence type="ECO:0000256" key="16">
    <source>
        <dbReference type="SAM" id="SignalP"/>
    </source>
</evidence>
<dbReference type="Gene3D" id="1.10.760.10">
    <property type="entry name" value="Cytochrome c-like domain"/>
    <property type="match status" value="2"/>
</dbReference>
<evidence type="ECO:0000256" key="13">
    <source>
        <dbReference type="ARBA" id="ARBA00077865"/>
    </source>
</evidence>
<evidence type="ECO:0000256" key="5">
    <source>
        <dbReference type="ARBA" id="ARBA00022729"/>
    </source>
</evidence>
<comment type="subcellular location">
    <subcellularLocation>
        <location evidence="1">Periplasm</location>
    </subcellularLocation>
</comment>
<name>A0A839TFB9_9GAMM</name>
<dbReference type="PROSITE" id="PS51007">
    <property type="entry name" value="CYTC"/>
    <property type="match status" value="2"/>
</dbReference>
<keyword evidence="7" id="KW-0574">Periplasm</keyword>
<evidence type="ECO:0000256" key="10">
    <source>
        <dbReference type="ARBA" id="ARBA00050691"/>
    </source>
</evidence>
<keyword evidence="8 18" id="KW-0560">Oxidoreductase</keyword>
<feature type="region of interest" description="Disordered" evidence="15">
    <location>
        <begin position="312"/>
        <end position="331"/>
    </location>
</feature>
<reference evidence="18 19" key="1">
    <citation type="submission" date="2020-08" db="EMBL/GenBank/DDBJ databases">
        <title>Genomic Encyclopedia of Type Strains, Phase III (KMG-III): the genomes of soil and plant-associated and newly described type strains.</title>
        <authorList>
            <person name="Whitman W."/>
        </authorList>
    </citation>
    <scope>NUCLEOTIDE SEQUENCE [LARGE SCALE GENOMIC DNA]</scope>
    <source>
        <strain evidence="18 19">CECT 5885</strain>
    </source>
</reference>
<evidence type="ECO:0000256" key="2">
    <source>
        <dbReference type="ARBA" id="ARBA00011245"/>
    </source>
</evidence>
<feature type="region of interest" description="Disordered" evidence="15">
    <location>
        <begin position="65"/>
        <end position="90"/>
    </location>
</feature>
<keyword evidence="6" id="KW-0677">Repeat</keyword>
<dbReference type="FunFam" id="1.10.760.10:FF:000036">
    <property type="entry name" value="Thiosulfate dehydrogenase"/>
    <property type="match status" value="1"/>
</dbReference>
<comment type="caution">
    <text evidence="18">The sequence shown here is derived from an EMBL/GenBank/DDBJ whole genome shotgun (WGS) entry which is preliminary data.</text>
</comment>
<evidence type="ECO:0000256" key="14">
    <source>
        <dbReference type="PROSITE-ProRule" id="PRU00433"/>
    </source>
</evidence>
<evidence type="ECO:0000256" key="1">
    <source>
        <dbReference type="ARBA" id="ARBA00004418"/>
    </source>
</evidence>
<evidence type="ECO:0000256" key="8">
    <source>
        <dbReference type="ARBA" id="ARBA00023002"/>
    </source>
</evidence>
<comment type="subunit">
    <text evidence="2">Monomer.</text>
</comment>
<feature type="chain" id="PRO_5032315591" description="Thiosulfate dehydrogenase" evidence="16">
    <location>
        <begin position="27"/>
        <end position="331"/>
    </location>
</feature>
<dbReference type="EC" id="1.8.2.2" evidence="11"/>
<evidence type="ECO:0000256" key="6">
    <source>
        <dbReference type="ARBA" id="ARBA00022737"/>
    </source>
</evidence>
<keyword evidence="5 16" id="KW-0732">Signal</keyword>
<feature type="signal peptide" evidence="16">
    <location>
        <begin position="1"/>
        <end position="26"/>
    </location>
</feature>
<evidence type="ECO:0000259" key="17">
    <source>
        <dbReference type="PROSITE" id="PS51007"/>
    </source>
</evidence>